<dbReference type="SUPFAM" id="SSF55785">
    <property type="entry name" value="PYP-like sensor domain (PAS domain)"/>
    <property type="match status" value="1"/>
</dbReference>
<dbReference type="Proteomes" id="UP000885771">
    <property type="component" value="Unassembled WGS sequence"/>
</dbReference>
<comment type="similarity">
    <text evidence="2">Belongs to the HupC/HyaC/HydC family.</text>
</comment>
<dbReference type="InterPro" id="IPR013656">
    <property type="entry name" value="PAS_4"/>
</dbReference>
<dbReference type="InterPro" id="IPR051542">
    <property type="entry name" value="Hydrogenase_cytochrome"/>
</dbReference>
<proteinExistence type="inferred from homology"/>
<organism evidence="14">
    <name type="scientific">Caldithrix abyssi</name>
    <dbReference type="NCBI Taxonomy" id="187145"/>
    <lineage>
        <taxon>Bacteria</taxon>
        <taxon>Pseudomonadati</taxon>
        <taxon>Calditrichota</taxon>
        <taxon>Calditrichia</taxon>
        <taxon>Calditrichales</taxon>
        <taxon>Calditrichaceae</taxon>
        <taxon>Caldithrix</taxon>
    </lineage>
</organism>
<accession>A0A7V5RRM6</accession>
<name>A0A7V5RRM6_CALAY</name>
<feature type="transmembrane region" description="Helical" evidence="12">
    <location>
        <begin position="21"/>
        <end position="41"/>
    </location>
</feature>
<dbReference type="SMART" id="SM00091">
    <property type="entry name" value="PAS"/>
    <property type="match status" value="1"/>
</dbReference>
<dbReference type="EMBL" id="DRLI01000289">
    <property type="protein sequence ID" value="HHM02850.1"/>
    <property type="molecule type" value="Genomic_DNA"/>
</dbReference>
<dbReference type="AlphaFoldDB" id="A0A7V5RRM6"/>
<keyword evidence="3" id="KW-0813">Transport</keyword>
<evidence type="ECO:0000256" key="3">
    <source>
        <dbReference type="ARBA" id="ARBA00022448"/>
    </source>
</evidence>
<evidence type="ECO:0000256" key="12">
    <source>
        <dbReference type="SAM" id="Phobius"/>
    </source>
</evidence>
<dbReference type="GO" id="GO:0005886">
    <property type="term" value="C:plasma membrane"/>
    <property type="evidence" value="ECO:0007669"/>
    <property type="project" value="UniProtKB-SubCell"/>
</dbReference>
<dbReference type="NCBIfam" id="TIGR00229">
    <property type="entry name" value="sensory_box"/>
    <property type="match status" value="1"/>
</dbReference>
<evidence type="ECO:0000256" key="9">
    <source>
        <dbReference type="ARBA" id="ARBA00022989"/>
    </source>
</evidence>
<keyword evidence="6 12" id="KW-0812">Transmembrane</keyword>
<dbReference type="InterPro" id="IPR000014">
    <property type="entry name" value="PAS"/>
</dbReference>
<feature type="transmembrane region" description="Helical" evidence="12">
    <location>
        <begin position="53"/>
        <end position="74"/>
    </location>
</feature>
<evidence type="ECO:0000256" key="10">
    <source>
        <dbReference type="ARBA" id="ARBA00023004"/>
    </source>
</evidence>
<dbReference type="PANTHER" id="PTHR30485">
    <property type="entry name" value="NI/FE-HYDROGENASE 1 B-TYPE CYTOCHROME SUBUNIT"/>
    <property type="match status" value="1"/>
</dbReference>
<evidence type="ECO:0000256" key="8">
    <source>
        <dbReference type="ARBA" id="ARBA00022982"/>
    </source>
</evidence>
<comment type="subcellular location">
    <subcellularLocation>
        <location evidence="1">Cell membrane</location>
        <topology evidence="1">Multi-pass membrane protein</topology>
    </subcellularLocation>
</comment>
<sequence length="329" mass="38035">MYTRKVKIYAGFERFWHWTQAVLIIFLALSGFEVHGVYTLFGYEKAVMWHDYAAWAFLVLIIFAIFWHITTGAWRQYIPTTRFIKAQLDYYLFGIFRNAPHPTKKTTLSKLNPLQRLTYFGLKILVIPVQVISGFLYLYYHQTEQVGLHFASLSGLAMLHTFGAFVLVAFIFMHIYLATTGTTWISNIKAMISGWEEVELSMDEVRAEAYPKVVRASEMGYYFLDRDGYIRDVNTAWLRIYGYSSPEEVIGRHSSMTRKPEDAPALREMLEQVLAGQKIESRIVERVGRDGRPGRHLLTAHPVYISDKIVGMAGFIVDESKNIEQEAER</sequence>
<comment type="caution">
    <text evidence="14">The sequence shown here is derived from an EMBL/GenBank/DDBJ whole genome shotgun (WGS) entry which is preliminary data.</text>
</comment>
<keyword evidence="5" id="KW-0349">Heme</keyword>
<dbReference type="Gene3D" id="1.20.950.20">
    <property type="entry name" value="Transmembrane di-heme cytochromes, Chain C"/>
    <property type="match status" value="1"/>
</dbReference>
<evidence type="ECO:0000256" key="2">
    <source>
        <dbReference type="ARBA" id="ARBA00008622"/>
    </source>
</evidence>
<keyword evidence="9 12" id="KW-1133">Transmembrane helix</keyword>
<evidence type="ECO:0000256" key="11">
    <source>
        <dbReference type="ARBA" id="ARBA00023136"/>
    </source>
</evidence>
<evidence type="ECO:0000259" key="13">
    <source>
        <dbReference type="PROSITE" id="PS50112"/>
    </source>
</evidence>
<evidence type="ECO:0000256" key="4">
    <source>
        <dbReference type="ARBA" id="ARBA00022475"/>
    </source>
</evidence>
<dbReference type="Pfam" id="PF01292">
    <property type="entry name" value="Ni_hydr_CYTB"/>
    <property type="match status" value="1"/>
</dbReference>
<reference evidence="14" key="1">
    <citation type="journal article" date="2020" name="mSystems">
        <title>Genome- and Community-Level Interaction Insights into Carbon Utilization and Element Cycling Functions of Hydrothermarchaeota in Hydrothermal Sediment.</title>
        <authorList>
            <person name="Zhou Z."/>
            <person name="Liu Y."/>
            <person name="Xu W."/>
            <person name="Pan J."/>
            <person name="Luo Z.H."/>
            <person name="Li M."/>
        </authorList>
    </citation>
    <scope>NUCLEOTIDE SEQUENCE [LARGE SCALE GENOMIC DNA]</scope>
    <source>
        <strain evidence="14">HyVt-460</strain>
    </source>
</reference>
<dbReference type="Gene3D" id="3.30.450.20">
    <property type="entry name" value="PAS domain"/>
    <property type="match status" value="1"/>
</dbReference>
<gene>
    <name evidence="14" type="ORF">ENJ15_07525</name>
</gene>
<evidence type="ECO:0000313" key="14">
    <source>
        <dbReference type="EMBL" id="HHM02850.1"/>
    </source>
</evidence>
<evidence type="ECO:0000256" key="6">
    <source>
        <dbReference type="ARBA" id="ARBA00022692"/>
    </source>
</evidence>
<protein>
    <submittedName>
        <fullName evidence="14">PAS domain S-box protein</fullName>
    </submittedName>
</protein>
<keyword evidence="7" id="KW-0479">Metal-binding</keyword>
<evidence type="ECO:0000256" key="1">
    <source>
        <dbReference type="ARBA" id="ARBA00004651"/>
    </source>
</evidence>
<dbReference type="SUPFAM" id="SSF81342">
    <property type="entry name" value="Transmembrane di-heme cytochromes"/>
    <property type="match status" value="1"/>
</dbReference>
<keyword evidence="4" id="KW-1003">Cell membrane</keyword>
<keyword evidence="10" id="KW-0408">Iron</keyword>
<dbReference type="InterPro" id="IPR035965">
    <property type="entry name" value="PAS-like_dom_sf"/>
</dbReference>
<evidence type="ECO:0000256" key="7">
    <source>
        <dbReference type="ARBA" id="ARBA00022723"/>
    </source>
</evidence>
<feature type="domain" description="PAS" evidence="13">
    <location>
        <begin position="206"/>
        <end position="277"/>
    </location>
</feature>
<dbReference type="GO" id="GO:0022904">
    <property type="term" value="P:respiratory electron transport chain"/>
    <property type="evidence" value="ECO:0007669"/>
    <property type="project" value="InterPro"/>
</dbReference>
<dbReference type="GO" id="GO:0009055">
    <property type="term" value="F:electron transfer activity"/>
    <property type="evidence" value="ECO:0007669"/>
    <property type="project" value="InterPro"/>
</dbReference>
<keyword evidence="8" id="KW-0249">Electron transport</keyword>
<dbReference type="PANTHER" id="PTHR30485:SF1">
    <property type="entry name" value="CYTOCHROME YDHU-RELATED"/>
    <property type="match status" value="1"/>
</dbReference>
<dbReference type="PRINTS" id="PR00161">
    <property type="entry name" value="NIHGNASECYTB"/>
</dbReference>
<dbReference type="GO" id="GO:0020037">
    <property type="term" value="F:heme binding"/>
    <property type="evidence" value="ECO:0007669"/>
    <property type="project" value="TreeGrafter"/>
</dbReference>
<keyword evidence="11 12" id="KW-0472">Membrane</keyword>
<dbReference type="InterPro" id="IPR016174">
    <property type="entry name" value="Di-haem_cyt_TM"/>
</dbReference>
<feature type="transmembrane region" description="Helical" evidence="12">
    <location>
        <begin position="152"/>
        <end position="177"/>
    </location>
</feature>
<dbReference type="InterPro" id="IPR011577">
    <property type="entry name" value="Cyt_b561_bac/Ni-Hgenase"/>
</dbReference>
<evidence type="ECO:0000256" key="5">
    <source>
        <dbReference type="ARBA" id="ARBA00022617"/>
    </source>
</evidence>
<dbReference type="InterPro" id="IPR000516">
    <property type="entry name" value="Ni-dep_Hydgase_cyt-B"/>
</dbReference>
<dbReference type="PROSITE" id="PS50112">
    <property type="entry name" value="PAS"/>
    <property type="match status" value="1"/>
</dbReference>
<dbReference type="CDD" id="cd00130">
    <property type="entry name" value="PAS"/>
    <property type="match status" value="1"/>
</dbReference>
<dbReference type="Pfam" id="PF08448">
    <property type="entry name" value="PAS_4"/>
    <property type="match status" value="1"/>
</dbReference>
<dbReference type="GO" id="GO:0005506">
    <property type="term" value="F:iron ion binding"/>
    <property type="evidence" value="ECO:0007669"/>
    <property type="project" value="InterPro"/>
</dbReference>
<feature type="transmembrane region" description="Helical" evidence="12">
    <location>
        <begin position="120"/>
        <end position="140"/>
    </location>
</feature>